<comment type="caution">
    <text evidence="2">The sequence shown here is derived from an EMBL/GenBank/DDBJ whole genome shotgun (WGS) entry which is preliminary data.</text>
</comment>
<proteinExistence type="predicted"/>
<dbReference type="EMBL" id="VSDQ01000718">
    <property type="protein sequence ID" value="TYA71364.1"/>
    <property type="molecule type" value="Genomic_DNA"/>
</dbReference>
<dbReference type="SUPFAM" id="SSF46785">
    <property type="entry name" value="Winged helix' DNA-binding domain"/>
    <property type="match status" value="1"/>
</dbReference>
<reference evidence="2 3" key="1">
    <citation type="submission" date="2019-08" db="EMBL/GenBank/DDBJ databases">
        <title>Seonamhaeicola sediminis sp. nov., isolated from marine sediment.</title>
        <authorList>
            <person name="Cao W.R."/>
        </authorList>
    </citation>
    <scope>NUCLEOTIDE SEQUENCE [LARGE SCALE GENOMIC DNA]</scope>
    <source>
        <strain evidence="2 3">B011</strain>
    </source>
</reference>
<dbReference type="AlphaFoldDB" id="A0A5D0HIY7"/>
<dbReference type="Gene3D" id="1.10.10.10">
    <property type="entry name" value="Winged helix-like DNA-binding domain superfamily/Winged helix DNA-binding domain"/>
    <property type="match status" value="1"/>
</dbReference>
<dbReference type="InterPro" id="IPR036390">
    <property type="entry name" value="WH_DNA-bd_sf"/>
</dbReference>
<sequence>MDRTKTYPNIKEDFNPKDCISGKVMRCNRIIANVFRQYLAPFNITDSQLSMLFVLSKVKTCNQKTISDILFLEKSTVHRNINRLVQTNIVTVLGTKELELTDNGWQLLNDIMPAWEKAMEEIKETIGSDGVNALNVLTSKLEH</sequence>
<dbReference type="InterPro" id="IPR000835">
    <property type="entry name" value="HTH_MarR-typ"/>
</dbReference>
<dbReference type="Proteomes" id="UP000323930">
    <property type="component" value="Unassembled WGS sequence"/>
</dbReference>
<dbReference type="RefSeq" id="WP_148544352.1">
    <property type="nucleotide sequence ID" value="NZ_VSDQ01000718.1"/>
</dbReference>
<name>A0A5D0HIY7_9FLAO</name>
<dbReference type="InterPro" id="IPR036388">
    <property type="entry name" value="WH-like_DNA-bd_sf"/>
</dbReference>
<dbReference type="Pfam" id="PF12802">
    <property type="entry name" value="MarR_2"/>
    <property type="match status" value="1"/>
</dbReference>
<keyword evidence="3" id="KW-1185">Reference proteome</keyword>
<evidence type="ECO:0000313" key="3">
    <source>
        <dbReference type="Proteomes" id="UP000323930"/>
    </source>
</evidence>
<accession>A0A5D0HIY7</accession>
<dbReference type="SMART" id="SM00347">
    <property type="entry name" value="HTH_MARR"/>
    <property type="match status" value="1"/>
</dbReference>
<dbReference type="OrthoDB" id="1446292at2"/>
<organism evidence="2 3">
    <name type="scientific">Seonamhaeicola marinus</name>
    <dbReference type="NCBI Taxonomy" id="1912246"/>
    <lineage>
        <taxon>Bacteria</taxon>
        <taxon>Pseudomonadati</taxon>
        <taxon>Bacteroidota</taxon>
        <taxon>Flavobacteriia</taxon>
        <taxon>Flavobacteriales</taxon>
        <taxon>Flavobacteriaceae</taxon>
    </lineage>
</organism>
<protein>
    <submittedName>
        <fullName evidence="2">Winged helix-turn-helix transcriptional regulator</fullName>
    </submittedName>
</protein>
<evidence type="ECO:0000313" key="2">
    <source>
        <dbReference type="EMBL" id="TYA71364.1"/>
    </source>
</evidence>
<gene>
    <name evidence="2" type="ORF">FUA24_17425</name>
</gene>
<feature type="domain" description="HTH marR-type" evidence="1">
    <location>
        <begin position="37"/>
        <end position="131"/>
    </location>
</feature>
<dbReference type="GO" id="GO:0003700">
    <property type="term" value="F:DNA-binding transcription factor activity"/>
    <property type="evidence" value="ECO:0007669"/>
    <property type="project" value="InterPro"/>
</dbReference>
<evidence type="ECO:0000259" key="1">
    <source>
        <dbReference type="SMART" id="SM00347"/>
    </source>
</evidence>